<dbReference type="InterPro" id="IPR005941">
    <property type="entry name" value="DapE_proteobac"/>
</dbReference>
<evidence type="ECO:0000256" key="5">
    <source>
        <dbReference type="ARBA" id="ARBA00022391"/>
    </source>
</evidence>
<evidence type="ECO:0000259" key="16">
    <source>
        <dbReference type="Pfam" id="PF07687"/>
    </source>
</evidence>
<comment type="catalytic activity">
    <reaction evidence="14 15">
        <text>N-succinyl-(2S,6S)-2,6-diaminopimelate + H2O = (2S,6S)-2,6-diaminopimelate + succinate</text>
        <dbReference type="Rhea" id="RHEA:22608"/>
        <dbReference type="ChEBI" id="CHEBI:15377"/>
        <dbReference type="ChEBI" id="CHEBI:30031"/>
        <dbReference type="ChEBI" id="CHEBI:57609"/>
        <dbReference type="ChEBI" id="CHEBI:58087"/>
        <dbReference type="EC" id="3.5.1.18"/>
    </reaction>
</comment>
<organism evidence="17 18">
    <name type="scientific">Legionella cardiaca</name>
    <dbReference type="NCBI Taxonomy" id="1071983"/>
    <lineage>
        <taxon>Bacteria</taxon>
        <taxon>Pseudomonadati</taxon>
        <taxon>Pseudomonadota</taxon>
        <taxon>Gammaproteobacteria</taxon>
        <taxon>Legionellales</taxon>
        <taxon>Legionellaceae</taxon>
        <taxon>Legionella</taxon>
    </lineage>
</organism>
<dbReference type="Pfam" id="PF01546">
    <property type="entry name" value="Peptidase_M20"/>
    <property type="match status" value="1"/>
</dbReference>
<dbReference type="RefSeq" id="WP_275089753.1">
    <property type="nucleotide sequence ID" value="NZ_CP119078.1"/>
</dbReference>
<evidence type="ECO:0000256" key="1">
    <source>
        <dbReference type="ARBA" id="ARBA00005130"/>
    </source>
</evidence>
<evidence type="ECO:0000256" key="11">
    <source>
        <dbReference type="ARBA" id="ARBA00023154"/>
    </source>
</evidence>
<comment type="function">
    <text evidence="15">Catalyzes the hydrolysis of N-succinyl-L,L-diaminopimelic acid (SDAP), forming succinate and LL-2,6-diaminopimelate (DAP), an intermediate involved in the bacterial biosynthesis of lysine and meso-diaminopimelic acid, an essential component of bacterial cell walls.</text>
</comment>
<dbReference type="Gene3D" id="3.40.630.10">
    <property type="entry name" value="Zn peptidases"/>
    <property type="match status" value="2"/>
</dbReference>
<dbReference type="CDD" id="cd03891">
    <property type="entry name" value="M20_DapE_proteobac"/>
    <property type="match status" value="1"/>
</dbReference>
<comment type="subunit">
    <text evidence="3 15">Homodimer.</text>
</comment>
<comment type="cofactor">
    <cofactor evidence="15">
        <name>Zn(2+)</name>
        <dbReference type="ChEBI" id="CHEBI:29105"/>
    </cofactor>
    <cofactor evidence="15">
        <name>Co(2+)</name>
        <dbReference type="ChEBI" id="CHEBI:48828"/>
    </cofactor>
    <text evidence="15">Binds 2 Zn(2+) or Co(2+) ions per subunit.</text>
</comment>
<feature type="binding site" evidence="15">
    <location>
        <position position="66"/>
    </location>
    <ligand>
        <name>Zn(2+)</name>
        <dbReference type="ChEBI" id="CHEBI:29105"/>
        <label>1</label>
    </ligand>
</feature>
<keyword evidence="7 15" id="KW-0479">Metal-binding</keyword>
<dbReference type="SUPFAM" id="SSF53187">
    <property type="entry name" value="Zn-dependent exopeptidases"/>
    <property type="match status" value="1"/>
</dbReference>
<comment type="pathway">
    <text evidence="1 15">Amino-acid biosynthesis; L-lysine biosynthesis via DAP pathway; LL-2,6-diaminopimelate from (S)-tetrahydrodipicolinate (succinylase route): step 3/3.</text>
</comment>
<dbReference type="GO" id="GO:0009014">
    <property type="term" value="F:succinyl-diaminopimelate desuccinylase activity"/>
    <property type="evidence" value="ECO:0007669"/>
    <property type="project" value="UniProtKB-EC"/>
</dbReference>
<accession>A0ABY8ATD5</accession>
<dbReference type="InterPro" id="IPR036264">
    <property type="entry name" value="Bact_exopeptidase_dim_dom"/>
</dbReference>
<dbReference type="InterPro" id="IPR050072">
    <property type="entry name" value="Peptidase_M20A"/>
</dbReference>
<evidence type="ECO:0000256" key="10">
    <source>
        <dbReference type="ARBA" id="ARBA00022915"/>
    </source>
</evidence>
<dbReference type="Proteomes" id="UP001222087">
    <property type="component" value="Chromosome"/>
</dbReference>
<dbReference type="NCBIfam" id="TIGR01246">
    <property type="entry name" value="dapE_proteo"/>
    <property type="match status" value="1"/>
</dbReference>
<feature type="binding site" evidence="15">
    <location>
        <position position="99"/>
    </location>
    <ligand>
        <name>Zn(2+)</name>
        <dbReference type="ChEBI" id="CHEBI:29105"/>
        <label>1</label>
    </ligand>
</feature>
<evidence type="ECO:0000256" key="2">
    <source>
        <dbReference type="ARBA" id="ARBA00006746"/>
    </source>
</evidence>
<dbReference type="HAMAP" id="MF_01690">
    <property type="entry name" value="DapE"/>
    <property type="match status" value="1"/>
</dbReference>
<dbReference type="InterPro" id="IPR011650">
    <property type="entry name" value="Peptidase_M20_dimer"/>
</dbReference>
<evidence type="ECO:0000256" key="14">
    <source>
        <dbReference type="ARBA" id="ARBA00051301"/>
    </source>
</evidence>
<dbReference type="EC" id="3.5.1.18" evidence="4 15"/>
<evidence type="ECO:0000256" key="8">
    <source>
        <dbReference type="ARBA" id="ARBA00022801"/>
    </source>
</evidence>
<dbReference type="PANTHER" id="PTHR43808:SF31">
    <property type="entry name" value="N-ACETYL-L-CITRULLINE DEACETYLASE"/>
    <property type="match status" value="1"/>
</dbReference>
<evidence type="ECO:0000256" key="6">
    <source>
        <dbReference type="ARBA" id="ARBA00022605"/>
    </source>
</evidence>
<name>A0ABY8ATD5_9GAMM</name>
<evidence type="ECO:0000313" key="17">
    <source>
        <dbReference type="EMBL" id="WED43939.1"/>
    </source>
</evidence>
<proteinExistence type="inferred from homology"/>
<sequence length="377" mass="41301">MNTLKSLLATLVGFPSVTPLDAGCQDYMIQFLEQLGFQCQRFNSSPVANFFARLGSTSPLIIFAGHTDVVPVGEEKKWNTDPFILQELDGMLYGRGTADMKGSLAAMMIMAERFVQTNPNFSGSLGFLITSAEEGDDFALGTPHVMAELNKQGIKLDFCIVGEPSSTQYLGDVIKIGRRGSLTGKVLIHGKQGHVAYPHLAENPIHRISPVLAELTSIKWDEGNQHFPPTSLQITHIKAGGQASNIIPGELTLHFNFRFSTEQTAESLKNAVEDCFKRYGLQSIIQWQLNGEPFLTAHGQLITSCIKAIQKFTDRTPELSTSGGTSDGRFIAPYGVEVIELGPVNATIHQVNECVSLDDLDRLALIYQAICEEILLK</sequence>
<keyword evidence="10 15" id="KW-0220">Diaminopimelate biosynthesis</keyword>
<dbReference type="EMBL" id="CP119078">
    <property type="protein sequence ID" value="WED43939.1"/>
    <property type="molecule type" value="Genomic_DNA"/>
</dbReference>
<evidence type="ECO:0000313" key="18">
    <source>
        <dbReference type="Proteomes" id="UP001222087"/>
    </source>
</evidence>
<dbReference type="SUPFAM" id="SSF55031">
    <property type="entry name" value="Bacterial exopeptidase dimerisation domain"/>
    <property type="match status" value="1"/>
</dbReference>
<feature type="domain" description="Peptidase M20 dimerisation" evidence="16">
    <location>
        <begin position="176"/>
        <end position="279"/>
    </location>
</feature>
<dbReference type="Pfam" id="PF07687">
    <property type="entry name" value="M20_dimer"/>
    <property type="match status" value="1"/>
</dbReference>
<evidence type="ECO:0000256" key="13">
    <source>
        <dbReference type="ARBA" id="ARBA00031891"/>
    </source>
</evidence>
<reference evidence="17 18" key="1">
    <citation type="submission" date="2023-02" db="EMBL/GenBank/DDBJ databases">
        <title>Genome Sequence of L. cardiaca H63T.</title>
        <authorList>
            <person name="Lopez A.E."/>
            <person name="Cianciotto N.P."/>
        </authorList>
    </citation>
    <scope>NUCLEOTIDE SEQUENCE [LARGE SCALE GENOMIC DNA]</scope>
    <source>
        <strain evidence="17 18">H63</strain>
    </source>
</reference>
<keyword evidence="8 15" id="KW-0378">Hydrolase</keyword>
<keyword evidence="11 15" id="KW-0457">Lysine biosynthesis</keyword>
<feature type="binding site" evidence="15">
    <location>
        <position position="163"/>
    </location>
    <ligand>
        <name>Zn(2+)</name>
        <dbReference type="ChEBI" id="CHEBI:29105"/>
        <label>1</label>
    </ligand>
</feature>
<feature type="binding site" evidence="15">
    <location>
        <position position="134"/>
    </location>
    <ligand>
        <name>Zn(2+)</name>
        <dbReference type="ChEBI" id="CHEBI:29105"/>
        <label>2</label>
    </ligand>
</feature>
<evidence type="ECO:0000256" key="7">
    <source>
        <dbReference type="ARBA" id="ARBA00022723"/>
    </source>
</evidence>
<keyword evidence="6 15" id="KW-0028">Amino-acid biosynthesis</keyword>
<keyword evidence="12 15" id="KW-0170">Cobalt</keyword>
<evidence type="ECO:0000256" key="12">
    <source>
        <dbReference type="ARBA" id="ARBA00023285"/>
    </source>
</evidence>
<dbReference type="InterPro" id="IPR002933">
    <property type="entry name" value="Peptidase_M20"/>
</dbReference>
<feature type="active site" description="Proton acceptor" evidence="15">
    <location>
        <position position="133"/>
    </location>
</feature>
<feature type="active site" evidence="15">
    <location>
        <position position="68"/>
    </location>
</feature>
<keyword evidence="9 15" id="KW-0862">Zinc</keyword>
<evidence type="ECO:0000256" key="9">
    <source>
        <dbReference type="ARBA" id="ARBA00022833"/>
    </source>
</evidence>
<feature type="binding site" evidence="15">
    <location>
        <position position="349"/>
    </location>
    <ligand>
        <name>Zn(2+)</name>
        <dbReference type="ChEBI" id="CHEBI:29105"/>
        <label>2</label>
    </ligand>
</feature>
<protein>
    <recommendedName>
        <fullName evidence="5 15">Succinyl-diaminopimelate desuccinylase</fullName>
        <shortName evidence="15">SDAP desuccinylase</shortName>
        <ecNumber evidence="4 15">3.5.1.18</ecNumber>
    </recommendedName>
    <alternativeName>
        <fullName evidence="13 15">N-succinyl-LL-2,6-diaminoheptanedioate amidohydrolase</fullName>
    </alternativeName>
</protein>
<comment type="similarity">
    <text evidence="2 15">Belongs to the peptidase M20A family. DapE subfamily.</text>
</comment>
<feature type="binding site" evidence="15">
    <location>
        <position position="99"/>
    </location>
    <ligand>
        <name>Zn(2+)</name>
        <dbReference type="ChEBI" id="CHEBI:29105"/>
        <label>2</label>
    </ligand>
</feature>
<evidence type="ECO:0000256" key="3">
    <source>
        <dbReference type="ARBA" id="ARBA00011738"/>
    </source>
</evidence>
<dbReference type="PANTHER" id="PTHR43808">
    <property type="entry name" value="ACETYLORNITHINE DEACETYLASE"/>
    <property type="match status" value="1"/>
</dbReference>
<evidence type="ECO:0000256" key="4">
    <source>
        <dbReference type="ARBA" id="ARBA00011921"/>
    </source>
</evidence>
<evidence type="ECO:0000256" key="15">
    <source>
        <dbReference type="HAMAP-Rule" id="MF_01690"/>
    </source>
</evidence>
<keyword evidence="18" id="KW-1185">Reference proteome</keyword>
<dbReference type="NCBIfam" id="NF009557">
    <property type="entry name" value="PRK13009.1"/>
    <property type="match status" value="1"/>
</dbReference>
<gene>
    <name evidence="15 17" type="primary">dapE</name>
    <name evidence="17" type="ORF">PXX05_03915</name>
</gene>